<proteinExistence type="predicted"/>
<evidence type="ECO:0000259" key="1">
    <source>
        <dbReference type="Pfam" id="PF05050"/>
    </source>
</evidence>
<comment type="caution">
    <text evidence="2">The sequence shown here is derived from an EMBL/GenBank/DDBJ whole genome shotgun (WGS) entry which is preliminary data.</text>
</comment>
<protein>
    <recommendedName>
        <fullName evidence="1">Methyltransferase FkbM domain-containing protein</fullName>
    </recommendedName>
</protein>
<sequence>AAAYGGLTWEYQPGNGEMTSRADTHAEQVPVVRLDHWVGRHLGVQGRVEVLKIDVEGGEWEVLQGAEPLLTAQRVLCVVLEYSHFWTSVTLKTLSRWMSDKGYDGYLLGSQHLIPVSGAEMEWWHELYEVCAQPDLRIYRGLAGWCWLNAAFVLRRSRLGTLAAQWVPRVGAGEKLEFGLPAMSYESLGLRCKFFGLAYDPSEDLLKLCPASLALRLPSTWRKLERCQQRPDHEKLCSMRVLTSLKSCTASTLSNCNQCKIGEKVIISSDTMIDK</sequence>
<feature type="non-terminal residue" evidence="2">
    <location>
        <position position="1"/>
    </location>
</feature>
<keyword evidence="3" id="KW-1185">Reference proteome</keyword>
<dbReference type="OrthoDB" id="442436at2759"/>
<dbReference type="InterPro" id="IPR052514">
    <property type="entry name" value="SAM-dependent_MTase"/>
</dbReference>
<dbReference type="AlphaFoldDB" id="A0A812X4T2"/>
<dbReference type="InterPro" id="IPR029063">
    <property type="entry name" value="SAM-dependent_MTases_sf"/>
</dbReference>
<feature type="domain" description="Methyltransferase FkbM" evidence="1">
    <location>
        <begin position="22"/>
        <end position="103"/>
    </location>
</feature>
<dbReference type="InterPro" id="IPR006342">
    <property type="entry name" value="FkbM_mtfrase"/>
</dbReference>
<accession>A0A812X4T2</accession>
<dbReference type="EMBL" id="CAJNIZ010045197">
    <property type="protein sequence ID" value="CAE7713207.1"/>
    <property type="molecule type" value="Genomic_DNA"/>
</dbReference>
<name>A0A812X4T2_SYMPI</name>
<dbReference type="NCBIfam" id="TIGR01444">
    <property type="entry name" value="fkbM_fam"/>
    <property type="match status" value="1"/>
</dbReference>
<dbReference type="PANTHER" id="PTHR34203:SF13">
    <property type="entry name" value="EXPRESSED PROTEIN"/>
    <property type="match status" value="1"/>
</dbReference>
<dbReference type="PANTHER" id="PTHR34203">
    <property type="entry name" value="METHYLTRANSFERASE, FKBM FAMILY PROTEIN"/>
    <property type="match status" value="1"/>
</dbReference>
<dbReference type="Proteomes" id="UP000649617">
    <property type="component" value="Unassembled WGS sequence"/>
</dbReference>
<gene>
    <name evidence="2" type="ORF">SPIL2461_LOCUS20231</name>
</gene>
<evidence type="ECO:0000313" key="2">
    <source>
        <dbReference type="EMBL" id="CAE7713207.1"/>
    </source>
</evidence>
<dbReference type="Gene3D" id="3.40.50.150">
    <property type="entry name" value="Vaccinia Virus protein VP39"/>
    <property type="match status" value="1"/>
</dbReference>
<organism evidence="2 3">
    <name type="scientific">Symbiodinium pilosum</name>
    <name type="common">Dinoflagellate</name>
    <dbReference type="NCBI Taxonomy" id="2952"/>
    <lineage>
        <taxon>Eukaryota</taxon>
        <taxon>Sar</taxon>
        <taxon>Alveolata</taxon>
        <taxon>Dinophyceae</taxon>
        <taxon>Suessiales</taxon>
        <taxon>Symbiodiniaceae</taxon>
        <taxon>Symbiodinium</taxon>
    </lineage>
</organism>
<evidence type="ECO:0000313" key="3">
    <source>
        <dbReference type="Proteomes" id="UP000649617"/>
    </source>
</evidence>
<reference evidence="2" key="1">
    <citation type="submission" date="2021-02" db="EMBL/GenBank/DDBJ databases">
        <authorList>
            <person name="Dougan E. K."/>
            <person name="Rhodes N."/>
            <person name="Thang M."/>
            <person name="Chan C."/>
        </authorList>
    </citation>
    <scope>NUCLEOTIDE SEQUENCE</scope>
</reference>
<dbReference type="SUPFAM" id="SSF53335">
    <property type="entry name" value="S-adenosyl-L-methionine-dependent methyltransferases"/>
    <property type="match status" value="1"/>
</dbReference>
<dbReference type="Pfam" id="PF05050">
    <property type="entry name" value="Methyltransf_21"/>
    <property type="match status" value="1"/>
</dbReference>